<keyword evidence="2" id="KW-1185">Reference proteome</keyword>
<name>A0ABN3UUL3_9ACTN</name>
<dbReference type="Proteomes" id="UP001501842">
    <property type="component" value="Unassembled WGS sequence"/>
</dbReference>
<reference evidence="1 2" key="1">
    <citation type="journal article" date="2019" name="Int. J. Syst. Evol. Microbiol.">
        <title>The Global Catalogue of Microorganisms (GCM) 10K type strain sequencing project: providing services to taxonomists for standard genome sequencing and annotation.</title>
        <authorList>
            <consortium name="The Broad Institute Genomics Platform"/>
            <consortium name="The Broad Institute Genome Sequencing Center for Infectious Disease"/>
            <person name="Wu L."/>
            <person name="Ma J."/>
        </authorList>
    </citation>
    <scope>NUCLEOTIDE SEQUENCE [LARGE SCALE GENOMIC DNA]</scope>
    <source>
        <strain evidence="1 2">JCM 8201</strain>
    </source>
</reference>
<evidence type="ECO:0000313" key="1">
    <source>
        <dbReference type="EMBL" id="GAA2738795.1"/>
    </source>
</evidence>
<evidence type="ECO:0000313" key="2">
    <source>
        <dbReference type="Proteomes" id="UP001501842"/>
    </source>
</evidence>
<organism evidence="1 2">
    <name type="scientific">Actinocorallia aurantiaca</name>
    <dbReference type="NCBI Taxonomy" id="46204"/>
    <lineage>
        <taxon>Bacteria</taxon>
        <taxon>Bacillati</taxon>
        <taxon>Actinomycetota</taxon>
        <taxon>Actinomycetes</taxon>
        <taxon>Streptosporangiales</taxon>
        <taxon>Thermomonosporaceae</taxon>
        <taxon>Actinocorallia</taxon>
    </lineage>
</organism>
<protein>
    <submittedName>
        <fullName evidence="1">Uncharacterized protein</fullName>
    </submittedName>
</protein>
<sequence>MGGRLVRFGLFGGVVAGDDFRLRMILADVREMSDRHWRQFDDSVRLMDGKAWVGPSARVFERELRRNRQVLQAQLQKAVDSLRRSGVGSGSGVVL</sequence>
<gene>
    <name evidence="1" type="ORF">GCM10010439_74010</name>
</gene>
<dbReference type="EMBL" id="BAAATZ010000047">
    <property type="protein sequence ID" value="GAA2738795.1"/>
    <property type="molecule type" value="Genomic_DNA"/>
</dbReference>
<proteinExistence type="predicted"/>
<comment type="caution">
    <text evidence="1">The sequence shown here is derived from an EMBL/GenBank/DDBJ whole genome shotgun (WGS) entry which is preliminary data.</text>
</comment>
<accession>A0ABN3UUL3</accession>